<dbReference type="OrthoDB" id="185373at2759"/>
<dbReference type="FunFam" id="1.25.40.10:FF:000280">
    <property type="entry name" value="Pentatricopeptide repeat-containing protein"/>
    <property type="match status" value="1"/>
</dbReference>
<feature type="repeat" description="PPR" evidence="3">
    <location>
        <begin position="174"/>
        <end position="208"/>
    </location>
</feature>
<dbReference type="GO" id="GO:0003723">
    <property type="term" value="F:RNA binding"/>
    <property type="evidence" value="ECO:0007669"/>
    <property type="project" value="InterPro"/>
</dbReference>
<dbReference type="PANTHER" id="PTHR47926:SF346">
    <property type="entry name" value="PENTATRICOPEPTIDE REPEAT-CONTAINING PROTEIN"/>
    <property type="match status" value="1"/>
</dbReference>
<dbReference type="Pfam" id="PF12095">
    <property type="entry name" value="CRR7"/>
    <property type="match status" value="1"/>
</dbReference>
<dbReference type="Gene3D" id="1.25.40.10">
    <property type="entry name" value="Tetratricopeptide repeat domain"/>
    <property type="match status" value="4"/>
</dbReference>
<accession>A0A2P5W027</accession>
<comment type="similarity">
    <text evidence="2">Belongs to the PPR family. PCMP-E subfamily.</text>
</comment>
<feature type="repeat" description="PPR" evidence="3">
    <location>
        <begin position="73"/>
        <end position="107"/>
    </location>
</feature>
<feature type="repeat" description="PPR" evidence="3">
    <location>
        <begin position="309"/>
        <end position="339"/>
    </location>
</feature>
<dbReference type="InterPro" id="IPR002885">
    <property type="entry name" value="PPR_rpt"/>
</dbReference>
<dbReference type="FunFam" id="3.90.940.40:FF:000001">
    <property type="entry name" value="Protein CHLORORESPIRATORY REDUCTION 7 chloroplastic"/>
    <property type="match status" value="1"/>
</dbReference>
<evidence type="ECO:0000256" key="1">
    <source>
        <dbReference type="ARBA" id="ARBA00022737"/>
    </source>
</evidence>
<dbReference type="InterPro" id="IPR021954">
    <property type="entry name" value="CRR7"/>
</dbReference>
<dbReference type="InterPro" id="IPR046848">
    <property type="entry name" value="E_motif"/>
</dbReference>
<evidence type="ECO:0000256" key="3">
    <source>
        <dbReference type="PROSITE-ProRule" id="PRU00708"/>
    </source>
</evidence>
<dbReference type="FunFam" id="1.25.40.10:FF:000031">
    <property type="entry name" value="Pentatricopeptide repeat-containing protein mitochondrial"/>
    <property type="match status" value="1"/>
</dbReference>
<dbReference type="Gene3D" id="3.90.940.40">
    <property type="entry name" value="Protein CHLORORESPIRATORY REDUCTION 7"/>
    <property type="match status" value="1"/>
</dbReference>
<dbReference type="Pfam" id="PF01535">
    <property type="entry name" value="PPR"/>
    <property type="match status" value="2"/>
</dbReference>
<dbReference type="Proteomes" id="UP000239757">
    <property type="component" value="Unassembled WGS sequence"/>
</dbReference>
<feature type="repeat" description="PPR" evidence="3">
    <location>
        <begin position="340"/>
        <end position="374"/>
    </location>
</feature>
<dbReference type="NCBIfam" id="TIGR00756">
    <property type="entry name" value="PPR"/>
    <property type="match status" value="7"/>
</dbReference>
<sequence length="737" mass="82819">MKEDLGLDYFFTFLISKSIKSKNLNLGLLLHSQFIKKALTLRPFITNHLIAMYSKFNEIKSAQKAFDELHVKNSHSWNILISGYSQNGHFDSACKLFDQMPRRNLVSYNSLISGFSQHGFYKESVLVFKKMLKESMIIDSCTGVGVVGACGSLGALRFLCQVHGFMVVYGLDLNLIVYNALIDAYGKCGEVDSAHRIFNRMSERDVVSWTSMVVAYAKVSRLEDAIRVFKEMPVKNTVSWTSLITGFAQNSCGNEALNLFLQMLEEGVQPNAYTFVSVLSVCADLALIEKGKQIHAHVVRVGSIHDLLNQFIFNALIDMYCKCGDMNSAKLLFERIHEKDVVSWNSLITGLAQNGHGEDSLNVFRMMIKANIRPNHVTFLGALSACSHAGLVTEGMRILNLEKGFGVTPRSDHYAILIDLLGRKNNLEEAMNMIKRTPNGPNRVGMWGALLGACRVHGNLAIARQAAEALFELEPNNAARYVMLSNVYAAARKWEDSRAVRRLMEERGLRKEVAYSWIDVRNVRHEFVAKGEGHAQIEKIAEVIIILVDHIKDVGCIPLRAEACIISLLILSSRHTICHLVKGSECSMKLSAYSIGFSHFVQLDNFLSSYTLTPFVQANPVCRSENFSTVHVKHLKIGSQHRNAVKVCATRRRRAAYSRTETYVLLEPGEDEKFVSEEELKAKLKGWLENWPGKNLPLDLARFEAIDDAVSYLVRSVCELEIDGDVGSIQWYEVRLE</sequence>
<dbReference type="FunFam" id="1.25.40.10:FF:000442">
    <property type="entry name" value="Pentatricopeptide repeat-containing protein At3g49710"/>
    <property type="match status" value="2"/>
</dbReference>
<dbReference type="PANTHER" id="PTHR47926">
    <property type="entry name" value="PENTATRICOPEPTIDE REPEAT-CONTAINING PROTEIN"/>
    <property type="match status" value="1"/>
</dbReference>
<keyword evidence="1" id="KW-0677">Repeat</keyword>
<feature type="repeat" description="PPR" evidence="3">
    <location>
        <begin position="236"/>
        <end position="270"/>
    </location>
</feature>
<protein>
    <submittedName>
        <fullName evidence="4">Uncharacterized protein</fullName>
    </submittedName>
</protein>
<dbReference type="PROSITE" id="PS51375">
    <property type="entry name" value="PPR"/>
    <property type="match status" value="5"/>
</dbReference>
<dbReference type="Pfam" id="PF20431">
    <property type="entry name" value="E_motif"/>
    <property type="match status" value="1"/>
</dbReference>
<dbReference type="Pfam" id="PF13041">
    <property type="entry name" value="PPR_2"/>
    <property type="match status" value="3"/>
</dbReference>
<dbReference type="Pfam" id="PF12854">
    <property type="entry name" value="PPR_1"/>
    <property type="match status" value="2"/>
</dbReference>
<evidence type="ECO:0000313" key="5">
    <source>
        <dbReference type="Proteomes" id="UP000239757"/>
    </source>
</evidence>
<dbReference type="InterPro" id="IPR038150">
    <property type="entry name" value="CRR7-like_sf"/>
</dbReference>
<dbReference type="InterPro" id="IPR011990">
    <property type="entry name" value="TPR-like_helical_dom_sf"/>
</dbReference>
<organism evidence="4 5">
    <name type="scientific">Gossypium barbadense</name>
    <name type="common">Sea Island cotton</name>
    <name type="synonym">Hibiscus barbadensis</name>
    <dbReference type="NCBI Taxonomy" id="3634"/>
    <lineage>
        <taxon>Eukaryota</taxon>
        <taxon>Viridiplantae</taxon>
        <taxon>Streptophyta</taxon>
        <taxon>Embryophyta</taxon>
        <taxon>Tracheophyta</taxon>
        <taxon>Spermatophyta</taxon>
        <taxon>Magnoliopsida</taxon>
        <taxon>eudicotyledons</taxon>
        <taxon>Gunneridae</taxon>
        <taxon>Pentapetalae</taxon>
        <taxon>rosids</taxon>
        <taxon>malvids</taxon>
        <taxon>Malvales</taxon>
        <taxon>Malvaceae</taxon>
        <taxon>Malvoideae</taxon>
        <taxon>Gossypium</taxon>
    </lineage>
</organism>
<name>A0A2P5W027_GOSBA</name>
<dbReference type="GO" id="GO:0009451">
    <property type="term" value="P:RNA modification"/>
    <property type="evidence" value="ECO:0007669"/>
    <property type="project" value="InterPro"/>
</dbReference>
<dbReference type="AlphaFoldDB" id="A0A2P5W027"/>
<evidence type="ECO:0000256" key="2">
    <source>
        <dbReference type="ARBA" id="ARBA00061659"/>
    </source>
</evidence>
<reference evidence="4 5" key="1">
    <citation type="submission" date="2015-01" db="EMBL/GenBank/DDBJ databases">
        <title>Genome of allotetraploid Gossypium barbadense reveals genomic plasticity and fiber elongation in cotton evolution.</title>
        <authorList>
            <person name="Chen X."/>
            <person name="Liu X."/>
            <person name="Zhao B."/>
            <person name="Zheng H."/>
            <person name="Hu Y."/>
            <person name="Lu G."/>
            <person name="Yang C."/>
            <person name="Chen J."/>
            <person name="Shan C."/>
            <person name="Zhang L."/>
            <person name="Zhou Y."/>
            <person name="Wang L."/>
            <person name="Guo W."/>
            <person name="Bai Y."/>
            <person name="Ruan J."/>
            <person name="Shangguan X."/>
            <person name="Mao Y."/>
            <person name="Jiang J."/>
            <person name="Zhu Y."/>
            <person name="Lei J."/>
            <person name="Kang H."/>
            <person name="Chen S."/>
            <person name="He X."/>
            <person name="Wang R."/>
            <person name="Wang Y."/>
            <person name="Chen J."/>
            <person name="Wang L."/>
            <person name="Yu S."/>
            <person name="Wang B."/>
            <person name="Wei J."/>
            <person name="Song S."/>
            <person name="Lu X."/>
            <person name="Gao Z."/>
            <person name="Gu W."/>
            <person name="Deng X."/>
            <person name="Ma D."/>
            <person name="Wang S."/>
            <person name="Liang W."/>
            <person name="Fang L."/>
            <person name="Cai C."/>
            <person name="Zhu X."/>
            <person name="Zhou B."/>
            <person name="Zhang Y."/>
            <person name="Chen Z."/>
            <person name="Xu S."/>
            <person name="Zhu R."/>
            <person name="Wang S."/>
            <person name="Zhang T."/>
            <person name="Zhao G."/>
        </authorList>
    </citation>
    <scope>NUCLEOTIDE SEQUENCE [LARGE SCALE GENOMIC DNA]</scope>
    <source>
        <strain evidence="5">cv. Xinhai21</strain>
        <tissue evidence="4">Leaf</tissue>
    </source>
</reference>
<gene>
    <name evidence="4" type="ORF">GOBAR_AA36271</name>
</gene>
<dbReference type="EMBL" id="KZ669862">
    <property type="protein sequence ID" value="PPR84440.1"/>
    <property type="molecule type" value="Genomic_DNA"/>
</dbReference>
<dbReference type="SUPFAM" id="SSF48452">
    <property type="entry name" value="TPR-like"/>
    <property type="match status" value="1"/>
</dbReference>
<dbReference type="InterPro" id="IPR046960">
    <property type="entry name" value="PPR_At4g14850-like_plant"/>
</dbReference>
<proteinExistence type="inferred from homology"/>
<evidence type="ECO:0000313" key="4">
    <source>
        <dbReference type="EMBL" id="PPR84440.1"/>
    </source>
</evidence>